<evidence type="ECO:0000256" key="1">
    <source>
        <dbReference type="ARBA" id="ARBA00022692"/>
    </source>
</evidence>
<feature type="topological domain" description="Cytoplasmic" evidence="8">
    <location>
        <begin position="1"/>
        <end position="769"/>
    </location>
</feature>
<keyword evidence="1 8" id="KW-0812">Transmembrane</keyword>
<organism evidence="12 13">
    <name type="scientific">Smittium megazygosporum</name>
    <dbReference type="NCBI Taxonomy" id="133381"/>
    <lineage>
        <taxon>Eukaryota</taxon>
        <taxon>Fungi</taxon>
        <taxon>Fungi incertae sedis</taxon>
        <taxon>Zoopagomycota</taxon>
        <taxon>Kickxellomycotina</taxon>
        <taxon>Harpellomycetes</taxon>
        <taxon>Harpellales</taxon>
        <taxon>Legeriomycetaceae</taxon>
        <taxon>Smittium</taxon>
    </lineage>
</organism>
<dbReference type="GO" id="GO:0005525">
    <property type="term" value="F:GTP binding"/>
    <property type="evidence" value="ECO:0007669"/>
    <property type="project" value="UniProtKB-UniRule"/>
</dbReference>
<keyword evidence="7 8" id="KW-0472">Membrane</keyword>
<comment type="subcellular location">
    <subcellularLocation>
        <location evidence="8">Endoplasmic reticulum membrane</location>
        <topology evidence="8">Multi-pass membrane protein</topology>
    </subcellularLocation>
    <text evidence="8">Enriched in the cortical ER. Concentrated in punctae along the ER tubules.</text>
</comment>
<gene>
    <name evidence="8" type="primary">SEY1</name>
    <name evidence="12" type="ORF">BB560_000449</name>
</gene>
<feature type="compositionally biased region" description="Low complexity" evidence="9">
    <location>
        <begin position="883"/>
        <end position="905"/>
    </location>
</feature>
<dbReference type="AlphaFoldDB" id="A0A2T9ZKB9"/>
<feature type="topological domain" description="Cytoplasmic" evidence="8">
    <location>
        <begin position="815"/>
        <end position="947"/>
    </location>
</feature>
<dbReference type="Proteomes" id="UP000245609">
    <property type="component" value="Unassembled WGS sequence"/>
</dbReference>
<dbReference type="PANTHER" id="PTHR45923">
    <property type="entry name" value="PROTEIN SEY1"/>
    <property type="match status" value="1"/>
</dbReference>
<comment type="caution">
    <text evidence="12">The sequence shown here is derived from an EMBL/GenBank/DDBJ whole genome shotgun (WGS) entry which is preliminary data.</text>
</comment>
<keyword evidence="4 8" id="KW-0256">Endoplasmic reticulum</keyword>
<evidence type="ECO:0000256" key="5">
    <source>
        <dbReference type="ARBA" id="ARBA00022989"/>
    </source>
</evidence>
<dbReference type="InterPro" id="IPR008803">
    <property type="entry name" value="RHD3/Sey1"/>
</dbReference>
<dbReference type="EMBL" id="MBFS01000047">
    <property type="protein sequence ID" value="PVV05039.1"/>
    <property type="molecule type" value="Genomic_DNA"/>
</dbReference>
<evidence type="ECO:0000256" key="6">
    <source>
        <dbReference type="ARBA" id="ARBA00023134"/>
    </source>
</evidence>
<feature type="compositionally biased region" description="Polar residues" evidence="9">
    <location>
        <begin position="34"/>
        <end position="44"/>
    </location>
</feature>
<dbReference type="Pfam" id="PF20428">
    <property type="entry name" value="Sey1_3HB"/>
    <property type="match status" value="1"/>
</dbReference>
<feature type="compositionally biased region" description="Basic and acidic residues" evidence="9">
    <location>
        <begin position="871"/>
        <end position="880"/>
    </location>
</feature>
<evidence type="ECO:0000313" key="13">
    <source>
        <dbReference type="Proteomes" id="UP000245609"/>
    </source>
</evidence>
<dbReference type="STRING" id="133381.A0A2T9ZKB9"/>
<feature type="compositionally biased region" description="Polar residues" evidence="9">
    <location>
        <begin position="916"/>
        <end position="933"/>
    </location>
</feature>
<dbReference type="GO" id="GO:0016320">
    <property type="term" value="P:endoplasmic reticulum membrane fusion"/>
    <property type="evidence" value="ECO:0007669"/>
    <property type="project" value="TreeGrafter"/>
</dbReference>
<feature type="domain" description="GB1/RHD3-type G" evidence="11">
    <location>
        <begin position="90"/>
        <end position="319"/>
    </location>
</feature>
<dbReference type="OrthoDB" id="1597724at2759"/>
<feature type="transmembrane region" description="Helical" evidence="10">
    <location>
        <begin position="770"/>
        <end position="787"/>
    </location>
</feature>
<accession>A0A2T9ZKB9</accession>
<comment type="similarity">
    <text evidence="8">Belongs to the TRAFAC class dynamin-like GTPase superfamily. GB1/RHD3 GTPase family. RHD3 subfamily.</text>
</comment>
<name>A0A2T9ZKB9_9FUNG</name>
<evidence type="ECO:0000256" key="10">
    <source>
        <dbReference type="SAM" id="Phobius"/>
    </source>
</evidence>
<feature type="region of interest" description="Disordered" evidence="9">
    <location>
        <begin position="28"/>
        <end position="56"/>
    </location>
</feature>
<evidence type="ECO:0000256" key="2">
    <source>
        <dbReference type="ARBA" id="ARBA00022741"/>
    </source>
</evidence>
<feature type="binding site" evidence="8">
    <location>
        <begin position="100"/>
        <end position="107"/>
    </location>
    <ligand>
        <name>GTP</name>
        <dbReference type="ChEBI" id="CHEBI:37565"/>
    </ligand>
</feature>
<reference evidence="12 13" key="1">
    <citation type="journal article" date="2018" name="MBio">
        <title>Comparative Genomics Reveals the Core Gene Toolbox for the Fungus-Insect Symbiosis.</title>
        <authorList>
            <person name="Wang Y."/>
            <person name="Stata M."/>
            <person name="Wang W."/>
            <person name="Stajich J.E."/>
            <person name="White M.M."/>
            <person name="Moncalvo J.M."/>
        </authorList>
    </citation>
    <scope>NUCLEOTIDE SEQUENCE [LARGE SCALE GENOMIC DNA]</scope>
    <source>
        <strain evidence="12 13">SC-DP-2</strain>
    </source>
</reference>
<dbReference type="Gene3D" id="3.40.50.300">
    <property type="entry name" value="P-loop containing nucleotide triphosphate hydrolases"/>
    <property type="match status" value="1"/>
</dbReference>
<dbReference type="SUPFAM" id="SSF52540">
    <property type="entry name" value="P-loop containing nucleoside triphosphate hydrolases"/>
    <property type="match status" value="1"/>
</dbReference>
<evidence type="ECO:0000256" key="4">
    <source>
        <dbReference type="ARBA" id="ARBA00022824"/>
    </source>
</evidence>
<evidence type="ECO:0000313" key="12">
    <source>
        <dbReference type="EMBL" id="PVV05039.1"/>
    </source>
</evidence>
<feature type="topological domain" description="Lumenal" evidence="8">
    <location>
        <begin position="791"/>
        <end position="793"/>
    </location>
</feature>
<keyword evidence="6 8" id="KW-0342">GTP-binding</keyword>
<dbReference type="GO" id="GO:0003924">
    <property type="term" value="F:GTPase activity"/>
    <property type="evidence" value="ECO:0007669"/>
    <property type="project" value="UniProtKB-UniRule"/>
</dbReference>
<dbReference type="PROSITE" id="PS51715">
    <property type="entry name" value="G_GB1_RHD3"/>
    <property type="match status" value="1"/>
</dbReference>
<keyword evidence="5 8" id="KW-1133">Transmembrane helix</keyword>
<evidence type="ECO:0000256" key="7">
    <source>
        <dbReference type="ARBA" id="ARBA00023136"/>
    </source>
</evidence>
<proteinExistence type="inferred from homology"/>
<keyword evidence="3 8" id="KW-0378">Hydrolase</keyword>
<feature type="coiled-coil region" evidence="8">
    <location>
        <begin position="505"/>
        <end position="532"/>
    </location>
</feature>
<dbReference type="Pfam" id="PF05879">
    <property type="entry name" value="RHD3_GTPase"/>
    <property type="match status" value="1"/>
</dbReference>
<evidence type="ECO:0000256" key="3">
    <source>
        <dbReference type="ARBA" id="ARBA00022801"/>
    </source>
</evidence>
<evidence type="ECO:0000256" key="9">
    <source>
        <dbReference type="SAM" id="MobiDB-lite"/>
    </source>
</evidence>
<sequence>MDSLIEDSENSVVPEFNPKVAMDFNHSPEVENHLPTNDISLSTSKSKDLPHATTTDPDSYNMLQLINEEKEFNLKMSEYMKDRWKLYSNGFDFDVVAILGSQSTGKSTLLNALFKTDFDVLRQGKRQQTTKGIWMDRAENTNILVMDVEGTDGRERGEDQDFERKSALFSMAIAEVVIVNMWENMVGLYNGANMGLLKTVFEVNLLLFGRNREAKTLLYFVIRDHVSPTSTEILGSVVSKDLERIWSELSKPEEFANEKLFDYFDIRFTSLSHKLLQEEKFYEGVQEIWKDFTMPRSSGYVFRPEYKRKVPADGFSRYLETVWEKIVTNKELDLPTQQELLSQYRCDEILQSVLIPFTQSVDSIMAKIRSGDVINDLGSTMEKTVNITIEAFSEQASRYHKNVYTKKRNQLYETVIGELRKLFVSQIRNAIEKAASQYESKSLSLLDEIDIDSNISSLSDEPSGLKKGKTSSGILSFSSIVEDNRKAALDYLETVVKFSNVDSANWDYQEEIENLNKKLDKLTIELRGNSIQRMLQQLCDNRQEEFSGVISDILNSAPTNLWEQVLCAYIAQLQSMSYDVELLIESMGTRGLCNESNPDNSDPQSDSKAELNLIRARFRQLLFDLLFKICKEDLNDQMILYKLRNKFEEKFRYTPDGVPKIWSSSDDIDSRYNISKKDAINLLPLYSKIDFSCVQNNVELQSTLGNKAFFYPEEPIAISTPLNLKKYSRVNQLELISSIKQREIQKRAIKEIDMLFLDAKRSVVSRQSQIPVWMFGLLVLLGWNEAMAVLFNPIYLILAITIGTLGFIVHNLGLWGPVMGIVHNASANATVTLHNLAVYASNITDPSKMNRTEEIELSQMGKKSPSSSSFEKYRNQREGPNRSLSRSSTGTSSSDSKSSSFSTFSDAQGVDGLEYNSKNTIDRSPTQKSNRTLVSPVPDISGSDYSD</sequence>
<feature type="region of interest" description="Disordered" evidence="9">
    <location>
        <begin position="853"/>
        <end position="947"/>
    </location>
</feature>
<dbReference type="FunFam" id="3.40.50.300:FF:000727">
    <property type="entry name" value="Protein SEY1 homolog"/>
    <property type="match status" value="1"/>
</dbReference>
<keyword evidence="8" id="KW-0175">Coiled coil</keyword>
<dbReference type="CDD" id="cd01851">
    <property type="entry name" value="GBP"/>
    <property type="match status" value="1"/>
</dbReference>
<feature type="transmembrane region" description="Helical" evidence="10">
    <location>
        <begin position="794"/>
        <end position="816"/>
    </location>
</feature>
<dbReference type="InterPro" id="IPR027417">
    <property type="entry name" value="P-loop_NTPase"/>
</dbReference>
<evidence type="ECO:0000256" key="8">
    <source>
        <dbReference type="HAMAP-Rule" id="MF_03109"/>
    </source>
</evidence>
<dbReference type="GO" id="GO:0005789">
    <property type="term" value="C:endoplasmic reticulum membrane"/>
    <property type="evidence" value="ECO:0007669"/>
    <property type="project" value="UniProtKB-SubCell"/>
</dbReference>
<protein>
    <recommendedName>
        <fullName evidence="11">GB1/RHD3-type G domain-containing protein</fullName>
    </recommendedName>
</protein>
<evidence type="ECO:0000259" key="11">
    <source>
        <dbReference type="PROSITE" id="PS51715"/>
    </source>
</evidence>
<dbReference type="HAMAP" id="MF_03109">
    <property type="entry name" value="Sey1"/>
    <property type="match status" value="1"/>
</dbReference>
<dbReference type="InterPro" id="IPR046758">
    <property type="entry name" value="Sey1/RHD3-like_3HB"/>
</dbReference>
<dbReference type="PANTHER" id="PTHR45923:SF2">
    <property type="entry name" value="PROTEIN SEY1"/>
    <property type="match status" value="1"/>
</dbReference>
<keyword evidence="2 8" id="KW-0547">Nucleotide-binding</keyword>
<dbReference type="InterPro" id="IPR030386">
    <property type="entry name" value="G_GB1_RHD3_dom"/>
</dbReference>
<keyword evidence="13" id="KW-1185">Reference proteome</keyword>